<keyword evidence="3" id="KW-0804">Transcription</keyword>
<dbReference type="SUPFAM" id="SSF57701">
    <property type="entry name" value="Zn2/Cys6 DNA-binding domain"/>
    <property type="match status" value="1"/>
</dbReference>
<evidence type="ECO:0000256" key="5">
    <source>
        <dbReference type="SAM" id="MobiDB-lite"/>
    </source>
</evidence>
<evidence type="ECO:0008006" key="8">
    <source>
        <dbReference type="Google" id="ProtNLM"/>
    </source>
</evidence>
<evidence type="ECO:0000313" key="7">
    <source>
        <dbReference type="Proteomes" id="UP001147695"/>
    </source>
</evidence>
<keyword evidence="2" id="KW-0238">DNA-binding</keyword>
<protein>
    <recommendedName>
        <fullName evidence="8">Zn(2)-C6 fungal-type domain-containing protein</fullName>
    </recommendedName>
</protein>
<feature type="region of interest" description="Disordered" evidence="5">
    <location>
        <begin position="45"/>
        <end position="121"/>
    </location>
</feature>
<feature type="compositionally biased region" description="Basic and acidic residues" evidence="5">
    <location>
        <begin position="96"/>
        <end position="106"/>
    </location>
</feature>
<dbReference type="InterPro" id="IPR036864">
    <property type="entry name" value="Zn2-C6_fun-type_DNA-bd_sf"/>
</dbReference>
<keyword evidence="4" id="KW-0539">Nucleus</keyword>
<proteinExistence type="predicted"/>
<name>A0A9W9Q3X1_PENBR</name>
<feature type="region of interest" description="Disordered" evidence="5">
    <location>
        <begin position="1"/>
        <end position="23"/>
    </location>
</feature>
<organism evidence="6 7">
    <name type="scientific">Penicillium brevicompactum</name>
    <dbReference type="NCBI Taxonomy" id="5074"/>
    <lineage>
        <taxon>Eukaryota</taxon>
        <taxon>Fungi</taxon>
        <taxon>Dikarya</taxon>
        <taxon>Ascomycota</taxon>
        <taxon>Pezizomycotina</taxon>
        <taxon>Eurotiomycetes</taxon>
        <taxon>Eurotiomycetidae</taxon>
        <taxon>Eurotiales</taxon>
        <taxon>Aspergillaceae</taxon>
        <taxon>Penicillium</taxon>
    </lineage>
</organism>
<dbReference type="Proteomes" id="UP001147695">
    <property type="component" value="Unassembled WGS sequence"/>
</dbReference>
<dbReference type="InterPro" id="IPR001138">
    <property type="entry name" value="Zn2Cys6_DnaBD"/>
</dbReference>
<accession>A0A9W9Q3X1</accession>
<feature type="compositionally biased region" description="Acidic residues" evidence="5">
    <location>
        <begin position="1"/>
        <end position="10"/>
    </location>
</feature>
<comment type="caution">
    <text evidence="6">The sequence shown here is derived from an EMBL/GenBank/DDBJ whole genome shotgun (WGS) entry which is preliminary data.</text>
</comment>
<dbReference type="GO" id="GO:0000981">
    <property type="term" value="F:DNA-binding transcription factor activity, RNA polymerase II-specific"/>
    <property type="evidence" value="ECO:0007669"/>
    <property type="project" value="InterPro"/>
</dbReference>
<dbReference type="GO" id="GO:0003677">
    <property type="term" value="F:DNA binding"/>
    <property type="evidence" value="ECO:0007669"/>
    <property type="project" value="UniProtKB-KW"/>
</dbReference>
<dbReference type="CDD" id="cd00067">
    <property type="entry name" value="GAL4"/>
    <property type="match status" value="1"/>
</dbReference>
<gene>
    <name evidence="6" type="ORF">N7452_010646</name>
</gene>
<dbReference type="EMBL" id="JAPZBQ010000006">
    <property type="protein sequence ID" value="KAJ5322357.1"/>
    <property type="molecule type" value="Genomic_DNA"/>
</dbReference>
<reference evidence="6" key="1">
    <citation type="submission" date="2022-12" db="EMBL/GenBank/DDBJ databases">
        <authorList>
            <person name="Petersen C."/>
        </authorList>
    </citation>
    <scope>NUCLEOTIDE SEQUENCE</scope>
    <source>
        <strain evidence="6">IBT 35673</strain>
    </source>
</reference>
<evidence type="ECO:0000256" key="1">
    <source>
        <dbReference type="ARBA" id="ARBA00023015"/>
    </source>
</evidence>
<dbReference type="GO" id="GO:0008270">
    <property type="term" value="F:zinc ion binding"/>
    <property type="evidence" value="ECO:0007669"/>
    <property type="project" value="InterPro"/>
</dbReference>
<sequence length="544" mass="60811">MEGSESDLMAEEPSHTNTTFPTDIHVLSPSFCATTKDALQCKTFGSDMGPYNCMDPSTSASSAEMRRDSQQSSSSGATFSDSTPYSSSSSPPVEVRSQRQEKHDLRWQSAYRDQPTTQCSPKKLQSDFIKQYDPQNPVQSLAGKRHRDQAELDKMRKDVLAVKSAGGACLWCLRTKKGCGADNPCERCATHNRPCFRVSEAFVPVTAFWHPDLPCNHARFTLNYMNQEAFEPNSLFYIIGINLSARGTQPCVGTVVSGQTTWNGDGPFLNSPFGGFLDVIVQYFTPSLIQFETTFGAHSLIGTAIHMSKLFVGIQWLAQARVLAVQNDLGVGRCVVFHSLIQHLRAMFDMSVPFCHELFEALRGPVCKVATDIDACWVALALYYKVADGVRKLQRNPMVARIIGPQYPMGGICEILQAMLYASWQPRTGLVTRKAKKEVFDKEIPNLQVSVDIDLEFWRGVRYEQLASVASLEMVEFLRIDPHTPDEEPQPYTWVWPEPGVSDIHDMVNDGQLSSSDPLLVSGHEIDESLKQLEDWLSKKDREN</sequence>
<keyword evidence="1" id="KW-0805">Transcription regulation</keyword>
<evidence type="ECO:0000256" key="2">
    <source>
        <dbReference type="ARBA" id="ARBA00023125"/>
    </source>
</evidence>
<feature type="compositionally biased region" description="Low complexity" evidence="5">
    <location>
        <begin position="70"/>
        <end position="92"/>
    </location>
</feature>
<evidence type="ECO:0000313" key="6">
    <source>
        <dbReference type="EMBL" id="KAJ5322357.1"/>
    </source>
</evidence>
<dbReference type="AlphaFoldDB" id="A0A9W9Q3X1"/>
<evidence type="ECO:0000256" key="3">
    <source>
        <dbReference type="ARBA" id="ARBA00023163"/>
    </source>
</evidence>
<evidence type="ECO:0000256" key="4">
    <source>
        <dbReference type="ARBA" id="ARBA00023242"/>
    </source>
</evidence>
<reference evidence="6" key="2">
    <citation type="journal article" date="2023" name="IMA Fungus">
        <title>Comparative genomic study of the Penicillium genus elucidates a diverse pangenome and 15 lateral gene transfer events.</title>
        <authorList>
            <person name="Petersen C."/>
            <person name="Sorensen T."/>
            <person name="Nielsen M.R."/>
            <person name="Sondergaard T.E."/>
            <person name="Sorensen J.L."/>
            <person name="Fitzpatrick D.A."/>
            <person name="Frisvad J.C."/>
            <person name="Nielsen K.L."/>
        </authorList>
    </citation>
    <scope>NUCLEOTIDE SEQUENCE</scope>
    <source>
        <strain evidence="6">IBT 35673</strain>
    </source>
</reference>